<organism evidence="1 2">
    <name type="scientific">Pueribacillus theae</name>
    <dbReference type="NCBI Taxonomy" id="2171751"/>
    <lineage>
        <taxon>Bacteria</taxon>
        <taxon>Bacillati</taxon>
        <taxon>Bacillota</taxon>
        <taxon>Bacilli</taxon>
        <taxon>Bacillales</taxon>
        <taxon>Bacillaceae</taxon>
        <taxon>Pueribacillus</taxon>
    </lineage>
</organism>
<accession>A0A2U1K3H6</accession>
<dbReference type="RefSeq" id="WP_116554280.1">
    <property type="nucleotide sequence ID" value="NZ_QCZG01000012.1"/>
</dbReference>
<proteinExistence type="predicted"/>
<dbReference type="AlphaFoldDB" id="A0A2U1K3H6"/>
<sequence length="67" mass="7358">MNEERMNLLIGEIVAINEEIEEFSAEGLNVSELVTERNRLIVTVDRYLMVHTVKAAPGATGTAQASL</sequence>
<protein>
    <submittedName>
        <fullName evidence="1">Uncharacterized protein</fullName>
    </submittedName>
</protein>
<reference evidence="1 2" key="1">
    <citation type="submission" date="2018-04" db="EMBL/GenBank/DDBJ databases">
        <title>Camelliibacillus theae gen. nov., sp. nov., isolated from Pu'er tea.</title>
        <authorList>
            <person name="Niu L."/>
        </authorList>
    </citation>
    <scope>NUCLEOTIDE SEQUENCE [LARGE SCALE GENOMIC DNA]</scope>
    <source>
        <strain evidence="1 2">T8</strain>
    </source>
</reference>
<name>A0A2U1K3H6_9BACI</name>
<dbReference type="Proteomes" id="UP000245998">
    <property type="component" value="Unassembled WGS sequence"/>
</dbReference>
<dbReference type="EMBL" id="QCZG01000012">
    <property type="protein sequence ID" value="PWA12087.1"/>
    <property type="molecule type" value="Genomic_DNA"/>
</dbReference>
<gene>
    <name evidence="1" type="ORF">DCC39_07505</name>
</gene>
<evidence type="ECO:0000313" key="2">
    <source>
        <dbReference type="Proteomes" id="UP000245998"/>
    </source>
</evidence>
<dbReference type="OrthoDB" id="9996132at2"/>
<evidence type="ECO:0000313" key="1">
    <source>
        <dbReference type="EMBL" id="PWA12087.1"/>
    </source>
</evidence>
<keyword evidence="2" id="KW-1185">Reference proteome</keyword>
<comment type="caution">
    <text evidence="1">The sequence shown here is derived from an EMBL/GenBank/DDBJ whole genome shotgun (WGS) entry which is preliminary data.</text>
</comment>